<dbReference type="EMBL" id="ADLK01000017">
    <property type="protein sequence ID" value="KMW21015.1"/>
    <property type="molecule type" value="Genomic_DNA"/>
</dbReference>
<dbReference type="SUPFAM" id="SSF52540">
    <property type="entry name" value="P-loop containing nucleoside triphosphate hydrolases"/>
    <property type="match status" value="1"/>
</dbReference>
<dbReference type="PROSITE" id="PS00211">
    <property type="entry name" value="ABC_TRANSPORTER_1"/>
    <property type="match status" value="1"/>
</dbReference>
<comment type="subcellular location">
    <subcellularLocation>
        <location evidence="1">Cell membrane</location>
        <topology evidence="1">Peripheral membrane protein</topology>
    </subcellularLocation>
</comment>
<evidence type="ECO:0000256" key="4">
    <source>
        <dbReference type="ARBA" id="ARBA00022475"/>
    </source>
</evidence>
<evidence type="ECO:0000313" key="10">
    <source>
        <dbReference type="Proteomes" id="UP000037392"/>
    </source>
</evidence>
<dbReference type="AlphaFoldDB" id="A0A0J9EYI0"/>
<dbReference type="PROSITE" id="PS50893">
    <property type="entry name" value="ABC_TRANSPORTER_2"/>
    <property type="match status" value="1"/>
</dbReference>
<dbReference type="PATRIC" id="fig|742734.4.peg.1993"/>
<evidence type="ECO:0000256" key="3">
    <source>
        <dbReference type="ARBA" id="ARBA00022448"/>
    </source>
</evidence>
<dbReference type="InterPro" id="IPR027417">
    <property type="entry name" value="P-loop_NTPase"/>
</dbReference>
<dbReference type="GO" id="GO:0015833">
    <property type="term" value="P:peptide transport"/>
    <property type="evidence" value="ECO:0007669"/>
    <property type="project" value="InterPro"/>
</dbReference>
<sequence>MAEHDIFFQLKDLWIKFGPAGKSYPVVKGINLNIERGKVLGLVGESGCGKSVTMLSSMGLLPKNNCEVTGNVLFDGQELNGLPDKEFQKIRGKRISMVFQEPMTSLNPVFTVGQQLSEVLEQHLNMTGQANKAKCLELLNLVSIPDPASVYDYYPFKLSGGMRQRVMIAMALACDPELVIADEPTTALDVTTQAQIIDLFKELQKKLNTTIIFISHDLGVIGEISDNIAVLYAGYVMEECDTKTLFRNPLHPYTFGLMSSRMGRSLKNKGKLYSIPGMVPSAENMPAGCPFAPRCLKAGGQCACEIPPLVEVEPGHKVRCWEVTNHVEATD</sequence>
<dbReference type="NCBIfam" id="TIGR01727">
    <property type="entry name" value="oligo_HPY"/>
    <property type="match status" value="1"/>
</dbReference>
<keyword evidence="5" id="KW-0547">Nucleotide-binding</keyword>
<dbReference type="CDD" id="cd03257">
    <property type="entry name" value="ABC_NikE_OppD_transporters"/>
    <property type="match status" value="1"/>
</dbReference>
<dbReference type="PANTHER" id="PTHR43297:SF2">
    <property type="entry name" value="DIPEPTIDE TRANSPORT ATP-BINDING PROTEIN DPPD"/>
    <property type="match status" value="1"/>
</dbReference>
<comment type="caution">
    <text evidence="9">The sequence shown here is derived from an EMBL/GenBank/DDBJ whole genome shotgun (WGS) entry which is preliminary data.</text>
</comment>
<dbReference type="InterPro" id="IPR050388">
    <property type="entry name" value="ABC_Ni/Peptide_Import"/>
</dbReference>
<protein>
    <recommendedName>
        <fullName evidence="8">ABC transporter domain-containing protein</fullName>
    </recommendedName>
</protein>
<evidence type="ECO:0000256" key="7">
    <source>
        <dbReference type="ARBA" id="ARBA00023136"/>
    </source>
</evidence>
<dbReference type="Pfam" id="PF00005">
    <property type="entry name" value="ABC_tran"/>
    <property type="match status" value="1"/>
</dbReference>
<accession>A0A0J9EYI0</accession>
<evidence type="ECO:0000259" key="8">
    <source>
        <dbReference type="PROSITE" id="PS50893"/>
    </source>
</evidence>
<dbReference type="GO" id="GO:0005524">
    <property type="term" value="F:ATP binding"/>
    <property type="evidence" value="ECO:0007669"/>
    <property type="project" value="UniProtKB-KW"/>
</dbReference>
<evidence type="ECO:0000256" key="2">
    <source>
        <dbReference type="ARBA" id="ARBA00005417"/>
    </source>
</evidence>
<organism evidence="9 10">
    <name type="scientific">[Clostridium] citroniae WAL-19142</name>
    <dbReference type="NCBI Taxonomy" id="742734"/>
    <lineage>
        <taxon>Bacteria</taxon>
        <taxon>Bacillati</taxon>
        <taxon>Bacillota</taxon>
        <taxon>Clostridia</taxon>
        <taxon>Lachnospirales</taxon>
        <taxon>Lachnospiraceae</taxon>
        <taxon>Enterocloster</taxon>
    </lineage>
</organism>
<dbReference type="Proteomes" id="UP000037392">
    <property type="component" value="Unassembled WGS sequence"/>
</dbReference>
<dbReference type="GO" id="GO:0005886">
    <property type="term" value="C:plasma membrane"/>
    <property type="evidence" value="ECO:0007669"/>
    <property type="project" value="UniProtKB-SubCell"/>
</dbReference>
<reference evidence="9 10" key="1">
    <citation type="submission" date="2011-04" db="EMBL/GenBank/DDBJ databases">
        <title>The Genome Sequence of Clostridium citroniae WAL-19142.</title>
        <authorList>
            <consortium name="The Broad Institute Genome Sequencing Platform"/>
            <person name="Earl A."/>
            <person name="Ward D."/>
            <person name="Feldgarden M."/>
            <person name="Gevers D."/>
            <person name="Warren Y.A."/>
            <person name="Tyrrell K.L."/>
            <person name="Citron D.M."/>
            <person name="Goldstein E.J."/>
            <person name="Daigneault M."/>
            <person name="Allen-Vercoe E."/>
            <person name="Young S.K."/>
            <person name="Zeng Q."/>
            <person name="Gargeya S."/>
            <person name="Fitzgerald M."/>
            <person name="Haas B."/>
            <person name="Abouelleil A."/>
            <person name="Alvarado L."/>
            <person name="Arachchi H.M."/>
            <person name="Berlin A."/>
            <person name="Brown A."/>
            <person name="Chapman S.B."/>
            <person name="Chen Z."/>
            <person name="Dunbar C."/>
            <person name="Freedman E."/>
            <person name="Gearin G."/>
            <person name="Gellesch M."/>
            <person name="Goldberg J."/>
            <person name="Griggs A."/>
            <person name="Gujja S."/>
            <person name="Heilman E.R."/>
            <person name="Heiman D."/>
            <person name="Howarth C."/>
            <person name="Larson L."/>
            <person name="Lui A."/>
            <person name="MacDonald P.J."/>
            <person name="Mehta T."/>
            <person name="Montmayeur A."/>
            <person name="Murphy C."/>
            <person name="Neiman D."/>
            <person name="Pearson M."/>
            <person name="Priest M."/>
            <person name="Roberts A."/>
            <person name="Saif S."/>
            <person name="Shea T."/>
            <person name="Shenoy N."/>
            <person name="Sisk P."/>
            <person name="Stolte C."/>
            <person name="Sykes S."/>
            <person name="White J."/>
            <person name="Yandava C."/>
            <person name="Wortman J."/>
            <person name="Nusbaum C."/>
            <person name="Birren B."/>
        </authorList>
    </citation>
    <scope>NUCLEOTIDE SEQUENCE [LARGE SCALE GENOMIC DNA]</scope>
    <source>
        <strain evidence="9 10">WAL-19142</strain>
    </source>
</reference>
<keyword evidence="4" id="KW-1003">Cell membrane</keyword>
<dbReference type="SMART" id="SM00382">
    <property type="entry name" value="AAA"/>
    <property type="match status" value="1"/>
</dbReference>
<evidence type="ECO:0000256" key="5">
    <source>
        <dbReference type="ARBA" id="ARBA00022741"/>
    </source>
</evidence>
<keyword evidence="3" id="KW-0813">Transport</keyword>
<dbReference type="FunFam" id="3.40.50.300:FF:000016">
    <property type="entry name" value="Oligopeptide ABC transporter ATP-binding component"/>
    <property type="match status" value="1"/>
</dbReference>
<comment type="similarity">
    <text evidence="2">Belongs to the ABC transporter superfamily.</text>
</comment>
<dbReference type="PANTHER" id="PTHR43297">
    <property type="entry name" value="OLIGOPEPTIDE TRANSPORT ATP-BINDING PROTEIN APPD"/>
    <property type="match status" value="1"/>
</dbReference>
<dbReference type="GO" id="GO:0016887">
    <property type="term" value="F:ATP hydrolysis activity"/>
    <property type="evidence" value="ECO:0007669"/>
    <property type="project" value="InterPro"/>
</dbReference>
<dbReference type="RefSeq" id="WP_007861091.1">
    <property type="nucleotide sequence ID" value="NZ_KQ235877.1"/>
</dbReference>
<dbReference type="Pfam" id="PF08352">
    <property type="entry name" value="oligo_HPY"/>
    <property type="match status" value="1"/>
</dbReference>
<dbReference type="Gene3D" id="3.40.50.300">
    <property type="entry name" value="P-loop containing nucleotide triphosphate hydrolases"/>
    <property type="match status" value="1"/>
</dbReference>
<evidence type="ECO:0000313" key="9">
    <source>
        <dbReference type="EMBL" id="KMW21015.1"/>
    </source>
</evidence>
<dbReference type="InterPro" id="IPR013563">
    <property type="entry name" value="Oligopep_ABC_C"/>
</dbReference>
<dbReference type="InterPro" id="IPR003439">
    <property type="entry name" value="ABC_transporter-like_ATP-bd"/>
</dbReference>
<evidence type="ECO:0000256" key="6">
    <source>
        <dbReference type="ARBA" id="ARBA00022840"/>
    </source>
</evidence>
<dbReference type="OrthoDB" id="9806285at2"/>
<dbReference type="InterPro" id="IPR003593">
    <property type="entry name" value="AAA+_ATPase"/>
</dbReference>
<proteinExistence type="inferred from homology"/>
<feature type="domain" description="ABC transporter" evidence="8">
    <location>
        <begin position="8"/>
        <end position="258"/>
    </location>
</feature>
<keyword evidence="6" id="KW-0067">ATP-binding</keyword>
<evidence type="ECO:0000256" key="1">
    <source>
        <dbReference type="ARBA" id="ARBA00004202"/>
    </source>
</evidence>
<dbReference type="InterPro" id="IPR017871">
    <property type="entry name" value="ABC_transporter-like_CS"/>
</dbReference>
<gene>
    <name evidence="9" type="ORF">HMPREF9470_01859</name>
</gene>
<dbReference type="GeneID" id="93164469"/>
<keyword evidence="7" id="KW-0472">Membrane</keyword>
<name>A0A0J9EYI0_9FIRM</name>